<comment type="caution">
    <text evidence="3">The sequence shown here is derived from an EMBL/GenBank/DDBJ whole genome shotgun (WGS) entry which is preliminary data.</text>
</comment>
<evidence type="ECO:0000256" key="1">
    <source>
        <dbReference type="SAM" id="MobiDB-lite"/>
    </source>
</evidence>
<dbReference type="InterPro" id="IPR011009">
    <property type="entry name" value="Kinase-like_dom_sf"/>
</dbReference>
<gene>
    <name evidence="3" type="ORF">QBC34DRAFT_87472</name>
</gene>
<dbReference type="PANTHER" id="PTHR24359">
    <property type="entry name" value="SERINE/THREONINE-PROTEIN KINASE SBK1"/>
    <property type="match status" value="1"/>
</dbReference>
<dbReference type="GO" id="GO:0005524">
    <property type="term" value="F:ATP binding"/>
    <property type="evidence" value="ECO:0007669"/>
    <property type="project" value="InterPro"/>
</dbReference>
<feature type="compositionally biased region" description="Basic and acidic residues" evidence="1">
    <location>
        <begin position="949"/>
        <end position="964"/>
    </location>
</feature>
<dbReference type="Pfam" id="PF00069">
    <property type="entry name" value="Pkinase"/>
    <property type="match status" value="1"/>
</dbReference>
<dbReference type="SUPFAM" id="SSF53300">
    <property type="entry name" value="vWA-like"/>
    <property type="match status" value="1"/>
</dbReference>
<name>A0AAV9GNX2_9PEZI</name>
<feature type="region of interest" description="Disordered" evidence="1">
    <location>
        <begin position="910"/>
        <end position="929"/>
    </location>
</feature>
<sequence>MNSCLGGEMYTGAPSTTLPTNPAQVALRSRAAIEVNAAHVGETTIVAQKSSRNDQGDRSKHSVLAASPLSVEDFKKAVGIFTLKNYLKQEFVLVHQLDRWMQERPNPPSPNSTRLFLLLTDAYKAFRGIDNHPLVTAIMDDLKLSSKQSRLRLLCVLLQIGAGHLIETMSQFLCDDELPLSLEYLESALVSRKIITTAEDAHKLAKRFYETQFSFCCQSFQKRQVTRFSSSEILPIVGMEPVNDKGRDANIYRIEIPLEYVAPPLRDIVNNDHQFEVNGITYFEFAVKSFSNPRAFLSELSIFTVAQEIHSVVKWFSHYEVQSSIPNTHDKSNCQYNLVLELGRFDLDQLILSTRSPVLFRDVFEVWSSLGAVVDALSELHSLRGSLTGTDELMIEGWHADLKPDNILRVGNTWRLADIGFAKFRLNLGRKLGKADFVGGTVTYGAPETLSCPGTEMDITPLLDIWSLGAVFSVVATWVVLGASGVAHYKRVRQAAIHSRITAQPPNNRVLPTGDYFHDGQQTLQEVTAWHDFLRYSVRMSDPLTGKILNMVDQFMLRGDARLRHSAADVNREYKTCLKEADSANLEPQGASWWQHRNTIALAEQELSDDEPQTSQPTKPLGAFHRLSRSAPGSPQQCPRNLKLPMAQPEHLSLRPFSKGRESPNRATGERVIGPAAPRPSSAVRFQGSLRDPSNERYNMSWARKDLRLDEKRYRSPTRSLLRSAAKKVGMKQKSERSSDIPLASVYKDRNIVFLVDNGASMREHWSGATTLLETLLAMTKGVGSPRSIDLRFTFQTHISVTHERNLRQFMRAMDAAQPMTLPSIPGLDKTDMAAALSGLFAEYKEKIRRARGLSIIVLTDGNWVTGTSGDVQEEIAKFAGQFGRPYPRHRPFNIEFVWLGSLEGPPKKLTDLDGQTKDSRNLGPIVNTENSTGSVYRMLLGSLADGSDSEKREALRTPFPKEDEPFDPDSD</sequence>
<evidence type="ECO:0000259" key="2">
    <source>
        <dbReference type="PROSITE" id="PS50011"/>
    </source>
</evidence>
<dbReference type="SUPFAM" id="SSF56112">
    <property type="entry name" value="Protein kinase-like (PK-like)"/>
    <property type="match status" value="1"/>
</dbReference>
<protein>
    <recommendedName>
        <fullName evidence="2">Protein kinase domain-containing protein</fullName>
    </recommendedName>
</protein>
<dbReference type="Gene3D" id="1.10.510.10">
    <property type="entry name" value="Transferase(Phosphotransferase) domain 1"/>
    <property type="match status" value="1"/>
</dbReference>
<dbReference type="GO" id="GO:0004674">
    <property type="term" value="F:protein serine/threonine kinase activity"/>
    <property type="evidence" value="ECO:0007669"/>
    <property type="project" value="TreeGrafter"/>
</dbReference>
<dbReference type="AlphaFoldDB" id="A0AAV9GNX2"/>
<evidence type="ECO:0000313" key="3">
    <source>
        <dbReference type="EMBL" id="KAK4449664.1"/>
    </source>
</evidence>
<dbReference type="Proteomes" id="UP001321760">
    <property type="component" value="Unassembled WGS sequence"/>
</dbReference>
<feature type="compositionally biased region" description="Basic and acidic residues" evidence="1">
    <location>
        <begin position="910"/>
        <end position="921"/>
    </location>
</feature>
<dbReference type="EMBL" id="MU865936">
    <property type="protein sequence ID" value="KAK4449664.1"/>
    <property type="molecule type" value="Genomic_DNA"/>
</dbReference>
<keyword evidence="4" id="KW-1185">Reference proteome</keyword>
<dbReference type="PANTHER" id="PTHR24359:SF1">
    <property type="entry name" value="INHIBITOR OF NUCLEAR FACTOR KAPPA-B KINASE EPSILON SUBUNIT HOMOLOG 1-RELATED"/>
    <property type="match status" value="1"/>
</dbReference>
<accession>A0AAV9GNX2</accession>
<proteinExistence type="predicted"/>
<evidence type="ECO:0000313" key="4">
    <source>
        <dbReference type="Proteomes" id="UP001321760"/>
    </source>
</evidence>
<dbReference type="SMART" id="SM00220">
    <property type="entry name" value="S_TKc"/>
    <property type="match status" value="1"/>
</dbReference>
<feature type="region of interest" description="Disordered" evidence="1">
    <location>
        <begin position="945"/>
        <end position="972"/>
    </location>
</feature>
<organism evidence="3 4">
    <name type="scientific">Podospora aff. communis PSN243</name>
    <dbReference type="NCBI Taxonomy" id="3040156"/>
    <lineage>
        <taxon>Eukaryota</taxon>
        <taxon>Fungi</taxon>
        <taxon>Dikarya</taxon>
        <taxon>Ascomycota</taxon>
        <taxon>Pezizomycotina</taxon>
        <taxon>Sordariomycetes</taxon>
        <taxon>Sordariomycetidae</taxon>
        <taxon>Sordariales</taxon>
        <taxon>Podosporaceae</taxon>
        <taxon>Podospora</taxon>
    </lineage>
</organism>
<feature type="domain" description="Protein kinase" evidence="2">
    <location>
        <begin position="237"/>
        <end position="578"/>
    </location>
</feature>
<reference evidence="3" key="1">
    <citation type="journal article" date="2023" name="Mol. Phylogenet. Evol.">
        <title>Genome-scale phylogeny and comparative genomics of the fungal order Sordariales.</title>
        <authorList>
            <person name="Hensen N."/>
            <person name="Bonometti L."/>
            <person name="Westerberg I."/>
            <person name="Brannstrom I.O."/>
            <person name="Guillou S."/>
            <person name="Cros-Aarteil S."/>
            <person name="Calhoun S."/>
            <person name="Haridas S."/>
            <person name="Kuo A."/>
            <person name="Mondo S."/>
            <person name="Pangilinan J."/>
            <person name="Riley R."/>
            <person name="LaButti K."/>
            <person name="Andreopoulos B."/>
            <person name="Lipzen A."/>
            <person name="Chen C."/>
            <person name="Yan M."/>
            <person name="Daum C."/>
            <person name="Ng V."/>
            <person name="Clum A."/>
            <person name="Steindorff A."/>
            <person name="Ohm R.A."/>
            <person name="Martin F."/>
            <person name="Silar P."/>
            <person name="Natvig D.O."/>
            <person name="Lalanne C."/>
            <person name="Gautier V."/>
            <person name="Ament-Velasquez S.L."/>
            <person name="Kruys A."/>
            <person name="Hutchinson M.I."/>
            <person name="Powell A.J."/>
            <person name="Barry K."/>
            <person name="Miller A.N."/>
            <person name="Grigoriev I.V."/>
            <person name="Debuchy R."/>
            <person name="Gladieux P."/>
            <person name="Hiltunen Thoren M."/>
            <person name="Johannesson H."/>
        </authorList>
    </citation>
    <scope>NUCLEOTIDE SEQUENCE</scope>
    <source>
        <strain evidence="3">PSN243</strain>
    </source>
</reference>
<feature type="region of interest" description="Disordered" evidence="1">
    <location>
        <begin position="654"/>
        <end position="690"/>
    </location>
</feature>
<reference evidence="3" key="2">
    <citation type="submission" date="2023-05" db="EMBL/GenBank/DDBJ databases">
        <authorList>
            <consortium name="Lawrence Berkeley National Laboratory"/>
            <person name="Steindorff A."/>
            <person name="Hensen N."/>
            <person name="Bonometti L."/>
            <person name="Westerberg I."/>
            <person name="Brannstrom I.O."/>
            <person name="Guillou S."/>
            <person name="Cros-Aarteil S."/>
            <person name="Calhoun S."/>
            <person name="Haridas S."/>
            <person name="Kuo A."/>
            <person name="Mondo S."/>
            <person name="Pangilinan J."/>
            <person name="Riley R."/>
            <person name="Labutti K."/>
            <person name="Andreopoulos B."/>
            <person name="Lipzen A."/>
            <person name="Chen C."/>
            <person name="Yanf M."/>
            <person name="Daum C."/>
            <person name="Ng V."/>
            <person name="Clum A."/>
            <person name="Ohm R."/>
            <person name="Martin F."/>
            <person name="Silar P."/>
            <person name="Natvig D."/>
            <person name="Lalanne C."/>
            <person name="Gautier V."/>
            <person name="Ament-Velasquez S.L."/>
            <person name="Kruys A."/>
            <person name="Hutchinson M.I."/>
            <person name="Powell A.J."/>
            <person name="Barry K."/>
            <person name="Miller A.N."/>
            <person name="Grigoriev I.V."/>
            <person name="Debuchy R."/>
            <person name="Gladieux P."/>
            <person name="Thoren M.H."/>
            <person name="Johannesson H."/>
        </authorList>
    </citation>
    <scope>NUCLEOTIDE SEQUENCE</scope>
    <source>
        <strain evidence="3">PSN243</strain>
    </source>
</reference>
<dbReference type="InterPro" id="IPR036465">
    <property type="entry name" value="vWFA_dom_sf"/>
</dbReference>
<feature type="region of interest" description="Disordered" evidence="1">
    <location>
        <begin position="606"/>
        <end position="640"/>
    </location>
</feature>
<dbReference type="CDD" id="cd00198">
    <property type="entry name" value="vWFA"/>
    <property type="match status" value="1"/>
</dbReference>
<dbReference type="PROSITE" id="PS50011">
    <property type="entry name" value="PROTEIN_KINASE_DOM"/>
    <property type="match status" value="1"/>
</dbReference>
<dbReference type="InterPro" id="IPR000719">
    <property type="entry name" value="Prot_kinase_dom"/>
</dbReference>